<dbReference type="SUPFAM" id="SSF49899">
    <property type="entry name" value="Concanavalin A-like lectins/glucanases"/>
    <property type="match status" value="2"/>
</dbReference>
<sequence>MLTVKCHRVQAFNLGSTCFGTGIRTQPMGAAYQYSPYTASSYGQPYQYPAASAPVASGVATAGRPAVVAAAANKGPTEPIAHSELITQVLGHSVALHDFDSNGYNAEGGGPVNRGAALSCDFDKHPCCWANVPPPEDQLDWQLASVVSDPSIMDSVPPSSGNYLIAHAKNAASTDEAQFASCAIACASSEIVVRARHWQSENVLLQVCLKESFPKSVDVNPPMNCQELPYVSGLAVTEVVLPKASLVDVVFIASNFVGDKEDIAVLDDIEVFYETDGEECAVEQTEAKPEEIEDKVTENPVMTEGPEMVEINEVKIKKLDDEKEDTMESMQEVAKGSGDPLEVCNLVKCNFESGTACSYKDVYQTESLRGMTTKFKVVSGQYMNRITGVKEGTEGKFYAATFLFPRESAGLAVTIPASSDATRLRFQFYEGTHGVQLKACCDNIDNCNFQTDKFVSVSDRTWKLTEITCPAGTTKIIFICQNTRTNQGACAIDDIQVIEQSVKDMRSAASLC</sequence>
<dbReference type="STRING" id="451379.A0A158R4U4"/>
<dbReference type="InterPro" id="IPR000998">
    <property type="entry name" value="MAM_dom"/>
</dbReference>
<reference evidence="3" key="1">
    <citation type="submission" date="2016-04" db="UniProtKB">
        <authorList>
            <consortium name="WormBaseParasite"/>
        </authorList>
    </citation>
    <scope>IDENTIFICATION</scope>
</reference>
<dbReference type="InterPro" id="IPR013320">
    <property type="entry name" value="ConA-like_dom_sf"/>
</dbReference>
<dbReference type="Gene3D" id="2.60.120.200">
    <property type="match status" value="2"/>
</dbReference>
<dbReference type="Proteomes" id="UP000046393">
    <property type="component" value="Unplaced"/>
</dbReference>
<protein>
    <submittedName>
        <fullName evidence="3">MAM domain-containing protein</fullName>
    </submittedName>
</protein>
<dbReference type="PROSITE" id="PS50060">
    <property type="entry name" value="MAM_2"/>
    <property type="match status" value="1"/>
</dbReference>
<accession>A0A158R4U4</accession>
<dbReference type="AlphaFoldDB" id="A0A158R4U4"/>
<name>A0A158R4U4_9BILA</name>
<organism evidence="2 3">
    <name type="scientific">Syphacia muris</name>
    <dbReference type="NCBI Taxonomy" id="451379"/>
    <lineage>
        <taxon>Eukaryota</taxon>
        <taxon>Metazoa</taxon>
        <taxon>Ecdysozoa</taxon>
        <taxon>Nematoda</taxon>
        <taxon>Chromadorea</taxon>
        <taxon>Rhabditida</taxon>
        <taxon>Spirurina</taxon>
        <taxon>Oxyuridomorpha</taxon>
        <taxon>Oxyuroidea</taxon>
        <taxon>Oxyuridae</taxon>
        <taxon>Syphacia</taxon>
    </lineage>
</organism>
<evidence type="ECO:0000259" key="1">
    <source>
        <dbReference type="PROSITE" id="PS50060"/>
    </source>
</evidence>
<dbReference type="GO" id="GO:0016020">
    <property type="term" value="C:membrane"/>
    <property type="evidence" value="ECO:0007669"/>
    <property type="project" value="InterPro"/>
</dbReference>
<proteinExistence type="predicted"/>
<feature type="domain" description="MAM" evidence="1">
    <location>
        <begin position="118"/>
        <end position="181"/>
    </location>
</feature>
<evidence type="ECO:0000313" key="3">
    <source>
        <dbReference type="WBParaSite" id="SMUV_0000444801-mRNA-1"/>
    </source>
</evidence>
<dbReference type="WBParaSite" id="SMUV_0000444801-mRNA-1">
    <property type="protein sequence ID" value="SMUV_0000444801-mRNA-1"/>
    <property type="gene ID" value="SMUV_0000444801"/>
</dbReference>
<keyword evidence="2" id="KW-1185">Reference proteome</keyword>
<evidence type="ECO:0000313" key="2">
    <source>
        <dbReference type="Proteomes" id="UP000046393"/>
    </source>
</evidence>